<dbReference type="Proteomes" id="UP000001549">
    <property type="component" value="Chromosome"/>
</dbReference>
<accession>F8AZ49</accession>
<name>F8AZ49_9ACTN</name>
<dbReference type="HOGENOM" id="CLU_2117443_0_0_11"/>
<dbReference type="AlphaFoldDB" id="F8AZ49"/>
<dbReference type="KEGG" id="fsy:FsymDg_3210"/>
<gene>
    <name evidence="1" type="ordered locus">FsymDg_3210</name>
</gene>
<evidence type="ECO:0000313" key="2">
    <source>
        <dbReference type="Proteomes" id="UP000001549"/>
    </source>
</evidence>
<dbReference type="EMBL" id="CP002801">
    <property type="protein sequence ID" value="AEH10516.1"/>
    <property type="molecule type" value="Genomic_DNA"/>
</dbReference>
<dbReference type="eggNOG" id="ENOG5030VDS">
    <property type="taxonomic scope" value="Bacteria"/>
</dbReference>
<keyword evidence="2" id="KW-1185">Reference proteome</keyword>
<protein>
    <submittedName>
        <fullName evidence="1">Uncharacterized protein</fullName>
    </submittedName>
</protein>
<dbReference type="STRING" id="656024.FsymDg_3210"/>
<dbReference type="RefSeq" id="WP_013874411.1">
    <property type="nucleotide sequence ID" value="NC_015656.1"/>
</dbReference>
<evidence type="ECO:0000313" key="1">
    <source>
        <dbReference type="EMBL" id="AEH10516.1"/>
    </source>
</evidence>
<sequence length="114" mass="12049">MPIVPARRHERAGALAAFAHVGTAPVAHFAVPKPLETKLGLLAAPWFRRETGTANAGHAYGAPRLYHGHRDPTFLRATAIAGISMAAVRAVATLRGHRSGPLSHLVDEGPQPVN</sequence>
<reference evidence="1 2" key="1">
    <citation type="submission" date="2011-05" db="EMBL/GenBank/DDBJ databases">
        <title>Complete sequence of chromosome of Frankia symbiont of Datisca glomerata.</title>
        <authorList>
            <consortium name="US DOE Joint Genome Institute"/>
            <person name="Lucas S."/>
            <person name="Han J."/>
            <person name="Lapidus A."/>
            <person name="Cheng J.-F."/>
            <person name="Goodwin L."/>
            <person name="Pitluck S."/>
            <person name="Peters L."/>
            <person name="Mikhailova N."/>
            <person name="Chertkov O."/>
            <person name="Teshima H."/>
            <person name="Han C."/>
            <person name="Tapia R."/>
            <person name="Land M."/>
            <person name="Hauser L."/>
            <person name="Kyrpides N."/>
            <person name="Ivanova N."/>
            <person name="Pagani I."/>
            <person name="Berry A."/>
            <person name="Pawlowski K."/>
            <person name="Persson T."/>
            <person name="Vanden Heuvel B."/>
            <person name="Benson D."/>
            <person name="Woyke T."/>
        </authorList>
    </citation>
    <scope>NUCLEOTIDE SEQUENCE [LARGE SCALE GENOMIC DNA]</scope>
    <source>
        <strain evidence="2">4085684</strain>
    </source>
</reference>
<proteinExistence type="predicted"/>
<organism evidence="1 2">
    <name type="scientific">Candidatus Protofrankia datiscae</name>
    <dbReference type="NCBI Taxonomy" id="2716812"/>
    <lineage>
        <taxon>Bacteria</taxon>
        <taxon>Bacillati</taxon>
        <taxon>Actinomycetota</taxon>
        <taxon>Actinomycetes</taxon>
        <taxon>Frankiales</taxon>
        <taxon>Frankiaceae</taxon>
        <taxon>Protofrankia</taxon>
    </lineage>
</organism>